<dbReference type="EMBL" id="CP036291">
    <property type="protein sequence ID" value="QDU87094.1"/>
    <property type="molecule type" value="Genomic_DNA"/>
</dbReference>
<evidence type="ECO:0000256" key="1">
    <source>
        <dbReference type="SAM" id="Phobius"/>
    </source>
</evidence>
<evidence type="ECO:0000313" key="3">
    <source>
        <dbReference type="Proteomes" id="UP000317429"/>
    </source>
</evidence>
<keyword evidence="1" id="KW-1133">Transmembrane helix</keyword>
<dbReference type="AlphaFoldDB" id="A0A518D6I3"/>
<protein>
    <submittedName>
        <fullName evidence="2">Neutral zinc metallopeptidase</fullName>
    </submittedName>
</protein>
<feature type="transmembrane region" description="Helical" evidence="1">
    <location>
        <begin position="196"/>
        <end position="217"/>
    </location>
</feature>
<keyword evidence="1" id="KW-0812">Transmembrane</keyword>
<gene>
    <name evidence="2" type="ORF">Pla175_04490</name>
</gene>
<dbReference type="KEGG" id="pnd:Pla175_04490"/>
<dbReference type="InterPro" id="IPR007395">
    <property type="entry name" value="Zn_peptidase_2"/>
</dbReference>
<dbReference type="OrthoDB" id="9784298at2"/>
<dbReference type="RefSeq" id="WP_145280928.1">
    <property type="nucleotide sequence ID" value="NZ_CP036291.1"/>
</dbReference>
<dbReference type="Pfam" id="PF04298">
    <property type="entry name" value="Zn_peptidase_2"/>
    <property type="match status" value="1"/>
</dbReference>
<keyword evidence="1" id="KW-0472">Membrane</keyword>
<dbReference type="Proteomes" id="UP000317429">
    <property type="component" value="Chromosome"/>
</dbReference>
<evidence type="ECO:0000313" key="2">
    <source>
        <dbReference type="EMBL" id="QDU87094.1"/>
    </source>
</evidence>
<proteinExistence type="predicted"/>
<accession>A0A518D6I3</accession>
<sequence length="225" mass="24068">MIDPLYFIVLAPALLMAMWAQGRVRATYASASQEPAVLSGAATARHLLDSAGLSNVAIEPIAGQLTDHYDPRTKVLRLSQGVYGQHNMAAVGIAAHEAGHAIQDARGYFPLRIRNLAVPLAQFGGGAGMFILMAGLVMRSPVLLLVGIGSFVAVAAFQLINLPVEFDASRRAKKHLVEHGIISKAELSHVDRVLDAAAWTYVAGTLYAVLIVVYFLIRLRGGSRS</sequence>
<dbReference type="PANTHER" id="PTHR36434:SF1">
    <property type="entry name" value="MEMBRANE PROTEASE YUGP-RELATED"/>
    <property type="match status" value="1"/>
</dbReference>
<name>A0A518D6I3_9BACT</name>
<keyword evidence="3" id="KW-1185">Reference proteome</keyword>
<reference evidence="2 3" key="1">
    <citation type="submission" date="2019-02" db="EMBL/GenBank/DDBJ databases">
        <title>Deep-cultivation of Planctomycetes and their phenomic and genomic characterization uncovers novel biology.</title>
        <authorList>
            <person name="Wiegand S."/>
            <person name="Jogler M."/>
            <person name="Boedeker C."/>
            <person name="Pinto D."/>
            <person name="Vollmers J."/>
            <person name="Rivas-Marin E."/>
            <person name="Kohn T."/>
            <person name="Peeters S.H."/>
            <person name="Heuer A."/>
            <person name="Rast P."/>
            <person name="Oberbeckmann S."/>
            <person name="Bunk B."/>
            <person name="Jeske O."/>
            <person name="Meyerdierks A."/>
            <person name="Storesund J.E."/>
            <person name="Kallscheuer N."/>
            <person name="Luecker S."/>
            <person name="Lage O.M."/>
            <person name="Pohl T."/>
            <person name="Merkel B.J."/>
            <person name="Hornburger P."/>
            <person name="Mueller R.-W."/>
            <person name="Bruemmer F."/>
            <person name="Labrenz M."/>
            <person name="Spormann A.M."/>
            <person name="Op den Camp H."/>
            <person name="Overmann J."/>
            <person name="Amann R."/>
            <person name="Jetten M.S.M."/>
            <person name="Mascher T."/>
            <person name="Medema M.H."/>
            <person name="Devos D.P."/>
            <person name="Kaster A.-K."/>
            <person name="Ovreas L."/>
            <person name="Rohde M."/>
            <person name="Galperin M.Y."/>
            <person name="Jogler C."/>
        </authorList>
    </citation>
    <scope>NUCLEOTIDE SEQUENCE [LARGE SCALE GENOMIC DNA]</scope>
    <source>
        <strain evidence="2 3">Pla175</strain>
    </source>
</reference>
<feature type="transmembrane region" description="Helical" evidence="1">
    <location>
        <begin position="116"/>
        <end position="135"/>
    </location>
</feature>
<feature type="transmembrane region" description="Helical" evidence="1">
    <location>
        <begin position="142"/>
        <end position="160"/>
    </location>
</feature>
<organism evidence="2 3">
    <name type="scientific">Pirellulimonas nuda</name>
    <dbReference type="NCBI Taxonomy" id="2528009"/>
    <lineage>
        <taxon>Bacteria</taxon>
        <taxon>Pseudomonadati</taxon>
        <taxon>Planctomycetota</taxon>
        <taxon>Planctomycetia</taxon>
        <taxon>Pirellulales</taxon>
        <taxon>Lacipirellulaceae</taxon>
        <taxon>Pirellulimonas</taxon>
    </lineage>
</organism>
<dbReference type="PANTHER" id="PTHR36434">
    <property type="entry name" value="MEMBRANE PROTEASE YUGP-RELATED"/>
    <property type="match status" value="1"/>
</dbReference>